<feature type="transmembrane region" description="Helical" evidence="1">
    <location>
        <begin position="57"/>
        <end position="73"/>
    </location>
</feature>
<protein>
    <submittedName>
        <fullName evidence="2">Uncharacterized protein</fullName>
    </submittedName>
</protein>
<evidence type="ECO:0000313" key="2">
    <source>
        <dbReference type="EMBL" id="KAB8251492.1"/>
    </source>
</evidence>
<proteinExistence type="predicted"/>
<dbReference type="AlphaFoldDB" id="A0A5N6HAD5"/>
<organism evidence="2">
    <name type="scientific">Aspergillus flavus</name>
    <dbReference type="NCBI Taxonomy" id="5059"/>
    <lineage>
        <taxon>Eukaryota</taxon>
        <taxon>Fungi</taxon>
        <taxon>Dikarya</taxon>
        <taxon>Ascomycota</taxon>
        <taxon>Pezizomycotina</taxon>
        <taxon>Eurotiomycetes</taxon>
        <taxon>Eurotiomycetidae</taxon>
        <taxon>Eurotiales</taxon>
        <taxon>Aspergillaceae</taxon>
        <taxon>Aspergillus</taxon>
        <taxon>Aspergillus subgen. Circumdati</taxon>
    </lineage>
</organism>
<keyword evidence="1" id="KW-1133">Transmembrane helix</keyword>
<accession>A0A5N6HAD5</accession>
<dbReference type="EMBL" id="ML734559">
    <property type="protein sequence ID" value="KAB8251492.1"/>
    <property type="molecule type" value="Genomic_DNA"/>
</dbReference>
<dbReference type="Proteomes" id="UP000325434">
    <property type="component" value="Unassembled WGS sequence"/>
</dbReference>
<keyword evidence="1" id="KW-0472">Membrane</keyword>
<name>A0A5N6HAD5_ASPFL</name>
<sequence>MYTRKLNRSCPQWLIGWSDAGSFILHPAGKEFLLLDGWELGGVIHGHGIGGCGDGDLFSFFPFIFIFLVFWLVI</sequence>
<keyword evidence="1" id="KW-0812">Transmembrane</keyword>
<gene>
    <name evidence="2" type="ORF">BDV35DRAFT_338792</name>
</gene>
<evidence type="ECO:0000256" key="1">
    <source>
        <dbReference type="SAM" id="Phobius"/>
    </source>
</evidence>
<reference evidence="2" key="1">
    <citation type="submission" date="2019-04" db="EMBL/GenBank/DDBJ databases">
        <title>Friends and foes A comparative genomics study of 23 Aspergillus species from section Flavi.</title>
        <authorList>
            <consortium name="DOE Joint Genome Institute"/>
            <person name="Kjaerbolling I."/>
            <person name="Vesth T."/>
            <person name="Frisvad J.C."/>
            <person name="Nybo J.L."/>
            <person name="Theobald S."/>
            <person name="Kildgaard S."/>
            <person name="Isbrandt T."/>
            <person name="Kuo A."/>
            <person name="Sato A."/>
            <person name="Lyhne E.K."/>
            <person name="Kogle M.E."/>
            <person name="Wiebenga A."/>
            <person name="Kun R.S."/>
            <person name="Lubbers R.J."/>
            <person name="Makela M.R."/>
            <person name="Barry K."/>
            <person name="Chovatia M."/>
            <person name="Clum A."/>
            <person name="Daum C."/>
            <person name="Haridas S."/>
            <person name="He G."/>
            <person name="LaButti K."/>
            <person name="Lipzen A."/>
            <person name="Mondo S."/>
            <person name="Riley R."/>
            <person name="Salamov A."/>
            <person name="Simmons B.A."/>
            <person name="Magnuson J.K."/>
            <person name="Henrissat B."/>
            <person name="Mortensen U.H."/>
            <person name="Larsen T.O."/>
            <person name="Devries R.P."/>
            <person name="Grigoriev I.V."/>
            <person name="Machida M."/>
            <person name="Baker S.E."/>
            <person name="Andersen M.R."/>
        </authorList>
    </citation>
    <scope>NUCLEOTIDE SEQUENCE [LARGE SCALE GENOMIC DNA]</scope>
    <source>
        <strain evidence="2">CBS 121.62</strain>
    </source>
</reference>